<keyword evidence="2" id="KW-1185">Reference proteome</keyword>
<accession>A0A7T8QVJ9</accession>
<dbReference type="Proteomes" id="UP000595437">
    <property type="component" value="Chromosome 1"/>
</dbReference>
<organism evidence="1 2">
    <name type="scientific">Caligus rogercresseyi</name>
    <name type="common">Sea louse</name>
    <dbReference type="NCBI Taxonomy" id="217165"/>
    <lineage>
        <taxon>Eukaryota</taxon>
        <taxon>Metazoa</taxon>
        <taxon>Ecdysozoa</taxon>
        <taxon>Arthropoda</taxon>
        <taxon>Crustacea</taxon>
        <taxon>Multicrustacea</taxon>
        <taxon>Hexanauplia</taxon>
        <taxon>Copepoda</taxon>
        <taxon>Siphonostomatoida</taxon>
        <taxon>Caligidae</taxon>
        <taxon>Caligus</taxon>
    </lineage>
</organism>
<dbReference type="AlphaFoldDB" id="A0A7T8QVJ9"/>
<proteinExistence type="predicted"/>
<name>A0A7T8QVJ9_CALRO</name>
<evidence type="ECO:0000313" key="1">
    <source>
        <dbReference type="EMBL" id="QQP56616.1"/>
    </source>
</evidence>
<evidence type="ECO:0000313" key="2">
    <source>
        <dbReference type="Proteomes" id="UP000595437"/>
    </source>
</evidence>
<reference evidence="2" key="1">
    <citation type="submission" date="2021-01" db="EMBL/GenBank/DDBJ databases">
        <title>Caligus Genome Assembly.</title>
        <authorList>
            <person name="Gallardo-Escarate C."/>
        </authorList>
    </citation>
    <scope>NUCLEOTIDE SEQUENCE [LARGE SCALE GENOMIC DNA]</scope>
</reference>
<feature type="non-terminal residue" evidence="1">
    <location>
        <position position="1"/>
    </location>
</feature>
<protein>
    <submittedName>
        <fullName evidence="1">Uncharacterized protein</fullName>
    </submittedName>
</protein>
<sequence>DLSARAKAINCALLGAKGLVARRLTTDRSINPSELRPVLISAATRYAALDLKIPSGYKTSWTLAACVID</sequence>
<gene>
    <name evidence="1" type="ORF">FKW44_001334</name>
</gene>
<dbReference type="EMBL" id="CP045890">
    <property type="protein sequence ID" value="QQP56616.1"/>
    <property type="molecule type" value="Genomic_DNA"/>
</dbReference>